<evidence type="ECO:0000313" key="2">
    <source>
        <dbReference type="Proteomes" id="UP000516046"/>
    </source>
</evidence>
<dbReference type="AlphaFoldDB" id="A0A7G9WJQ1"/>
<reference evidence="1 2" key="1">
    <citation type="submission" date="2020-08" db="EMBL/GenBank/DDBJ databases">
        <authorList>
            <person name="Ren C."/>
            <person name="Gu Y."/>
            <person name="Xu Y."/>
        </authorList>
    </citation>
    <scope>NUCLEOTIDE SEQUENCE [LARGE SCALE GENOMIC DNA]</scope>
    <source>
        <strain evidence="1 2">LBM18003</strain>
    </source>
</reference>
<dbReference type="EMBL" id="CP060696">
    <property type="protein sequence ID" value="QNO18913.1"/>
    <property type="molecule type" value="Genomic_DNA"/>
</dbReference>
<sequence length="61" mass="7089">MKTNDLKPLEQPCVVCRDHKPNKPFKIRADNAVLYETSFINNCPFCGRFLIENYQKEGEKG</sequence>
<proteinExistence type="predicted"/>
<name>A0A7G9WJQ1_9FIRM</name>
<dbReference type="Proteomes" id="UP000516046">
    <property type="component" value="Chromosome"/>
</dbReference>
<organism evidence="1 2">
    <name type="scientific">Caproicibacterium amylolyticum</name>
    <dbReference type="NCBI Taxonomy" id="2766537"/>
    <lineage>
        <taxon>Bacteria</taxon>
        <taxon>Bacillati</taxon>
        <taxon>Bacillota</taxon>
        <taxon>Clostridia</taxon>
        <taxon>Eubacteriales</taxon>
        <taxon>Oscillospiraceae</taxon>
        <taxon>Caproicibacterium</taxon>
    </lineage>
</organism>
<evidence type="ECO:0000313" key="1">
    <source>
        <dbReference type="EMBL" id="QNO18913.1"/>
    </source>
</evidence>
<gene>
    <name evidence="1" type="ORF">H6X83_04600</name>
</gene>
<dbReference type="KEGG" id="caml:H6X83_04600"/>
<protein>
    <submittedName>
        <fullName evidence="1">Uncharacterized protein</fullName>
    </submittedName>
</protein>
<keyword evidence="2" id="KW-1185">Reference proteome</keyword>
<dbReference type="RefSeq" id="WP_212507982.1">
    <property type="nucleotide sequence ID" value="NZ_CP060696.1"/>
</dbReference>
<accession>A0A7G9WJQ1</accession>